<dbReference type="GeneID" id="114331470"/>
<evidence type="ECO:0000313" key="2">
    <source>
        <dbReference type="Proteomes" id="UP001652700"/>
    </source>
</evidence>
<dbReference type="Proteomes" id="UP001652700">
    <property type="component" value="Unplaced"/>
</dbReference>
<name>A0ABM5IN09_DIAVI</name>
<keyword evidence="2" id="KW-1185">Reference proteome</keyword>
<accession>A0ABM5IN09</accession>
<dbReference type="EnsemblMetazoa" id="XM_028281057.2">
    <property type="protein sequence ID" value="XP_028136858.2"/>
    <property type="gene ID" value="LOC114331470"/>
</dbReference>
<reference evidence="1" key="1">
    <citation type="submission" date="2025-05" db="UniProtKB">
        <authorList>
            <consortium name="EnsemblMetazoa"/>
        </authorList>
    </citation>
    <scope>IDENTIFICATION</scope>
</reference>
<protein>
    <submittedName>
        <fullName evidence="1">Uncharacterized protein</fullName>
    </submittedName>
</protein>
<evidence type="ECO:0000313" key="1">
    <source>
        <dbReference type="EnsemblMetazoa" id="XP_028136858.2"/>
    </source>
</evidence>
<dbReference type="PANTHER" id="PTHR13333">
    <property type="entry name" value="M-AAA PROTEASE-INTERACTING PROTEIN 1, MITOCHONDRIAL"/>
    <property type="match status" value="1"/>
</dbReference>
<dbReference type="PANTHER" id="PTHR13333:SF5">
    <property type="entry name" value="M-AAA PROTEASE-INTERACTING PROTEIN 1, MITOCHONDRIAL"/>
    <property type="match status" value="1"/>
</dbReference>
<dbReference type="RefSeq" id="XP_028136858.2">
    <property type="nucleotide sequence ID" value="XM_028281057.2"/>
</dbReference>
<proteinExistence type="predicted"/>
<sequence>MIAKPLFNIIPKNQIFRRYTVSHITRQRNNFSRRNIANTTTIRQYSSLPKTPDLIYIPRIFRWLKTKVQFKYLQRTWDPEFTEGAFIYGASKAVCTVTAIIHEDRQEELDDLLTIPARLKLKHDMKTKLTRLQKSVIKINPEDIKLFIPLNIKFQTQGLDKNCRIGMQLLALKWHKTESGPTKLILVTVKTEFLRNYRKETVPEWIINDFDILECVVLSTSPNNIS</sequence>
<organism evidence="1 2">
    <name type="scientific">Diabrotica virgifera virgifera</name>
    <name type="common">western corn rootworm</name>
    <dbReference type="NCBI Taxonomy" id="50390"/>
    <lineage>
        <taxon>Eukaryota</taxon>
        <taxon>Metazoa</taxon>
        <taxon>Ecdysozoa</taxon>
        <taxon>Arthropoda</taxon>
        <taxon>Hexapoda</taxon>
        <taxon>Insecta</taxon>
        <taxon>Pterygota</taxon>
        <taxon>Neoptera</taxon>
        <taxon>Endopterygota</taxon>
        <taxon>Coleoptera</taxon>
        <taxon>Polyphaga</taxon>
        <taxon>Cucujiformia</taxon>
        <taxon>Chrysomeloidea</taxon>
        <taxon>Chrysomelidae</taxon>
        <taxon>Galerucinae</taxon>
        <taxon>Diabroticina</taxon>
        <taxon>Diabroticites</taxon>
        <taxon>Diabrotica</taxon>
    </lineage>
</organism>